<evidence type="ECO:0000256" key="6">
    <source>
        <dbReference type="ARBA" id="ARBA00022723"/>
    </source>
</evidence>
<evidence type="ECO:0008006" key="19">
    <source>
        <dbReference type="Google" id="ProtNLM"/>
    </source>
</evidence>
<comment type="similarity">
    <text evidence="3 14">Belongs to the cytochrome P450 family.</text>
</comment>
<accession>A0A811QIE1</accession>
<dbReference type="SUPFAM" id="SSF48264">
    <property type="entry name" value="Cytochrome P450"/>
    <property type="match status" value="1"/>
</dbReference>
<dbReference type="GO" id="GO:0006952">
    <property type="term" value="P:defense response"/>
    <property type="evidence" value="ECO:0007669"/>
    <property type="project" value="UniProtKB-KW"/>
</dbReference>
<evidence type="ECO:0000256" key="4">
    <source>
        <dbReference type="ARBA" id="ARBA00022617"/>
    </source>
</evidence>
<dbReference type="AlphaFoldDB" id="A0A811QIE1"/>
<evidence type="ECO:0000256" key="7">
    <source>
        <dbReference type="ARBA" id="ARBA00022821"/>
    </source>
</evidence>
<evidence type="ECO:0000256" key="5">
    <source>
        <dbReference type="ARBA" id="ARBA00022692"/>
    </source>
</evidence>
<dbReference type="PROSITE" id="PS00086">
    <property type="entry name" value="CYTOCHROME_P450"/>
    <property type="match status" value="1"/>
</dbReference>
<dbReference type="PRINTS" id="PR00385">
    <property type="entry name" value="P450"/>
</dbReference>
<keyword evidence="8 16" id="KW-1133">Transmembrane helix</keyword>
<evidence type="ECO:0000256" key="8">
    <source>
        <dbReference type="ARBA" id="ARBA00022989"/>
    </source>
</evidence>
<feature type="region of interest" description="Disordered" evidence="15">
    <location>
        <begin position="41"/>
        <end position="63"/>
    </location>
</feature>
<name>A0A811QIE1_9POAL</name>
<comment type="subcellular location">
    <subcellularLocation>
        <location evidence="2">Membrane</location>
        <topology evidence="2">Single-pass membrane protein</topology>
    </subcellularLocation>
</comment>
<dbReference type="GO" id="GO:0010333">
    <property type="term" value="F:terpene synthase activity"/>
    <property type="evidence" value="ECO:0007669"/>
    <property type="project" value="UniProtKB-ARBA"/>
</dbReference>
<sequence length="562" mass="62571">MDEWCGLMGCWLCGLYSVLAMLVVARLLVVTARGHNGEGIEHTQFSRHSHHGQGAPGRGRGAGARHPLKLIKCLLVTKPKKLKLPPGPWTLPLIGSMHHLVSNPLPYRAMRDLAHKHGPLMMLWLGEVPTVVVSSPEAAQAITKTHDITFADRHMNSTVGIFTFNGMDLIFGSYGEQWRQLRKLSVQELLSAARVQSFQRIREEEVGRFMQSLATSATAGTAVDLSKMIASFVNDTFVRESIGSRCKYQDEYLDALGTAMRMAAELSVANIFPSSRLLQNLSTALRRAMACRDWMAHIIGQIIRETKEAMDRADKTSNESFISVLLRLQKEASLPIELTDHIVMALMIDLFSAGSDSASTTLTWCMTELIRYPATMARAQSEVREAFKGKTTTITEDELARANLSYLKCVAKEALRLHCPVPLLLPRKCRETCQVMGYDIPKGTCVFVNVWAICRDAKYWEDPEEFRPERFENSSLDYKGTDYEFLPFGSGRRMCPGGNLGLANMELALASLLYHFDWKLPSGVEPKNVDVCEAPGLVAKKNTGLVLHPVVSRVFAPVNMPN</sequence>
<keyword evidence="12 16" id="KW-0472">Membrane</keyword>
<dbReference type="GO" id="GO:0051502">
    <property type="term" value="P:diterpene phytoalexin biosynthetic process"/>
    <property type="evidence" value="ECO:0007669"/>
    <property type="project" value="UniProtKB-ARBA"/>
</dbReference>
<keyword evidence="9 14" id="KW-0560">Oxidoreductase</keyword>
<evidence type="ECO:0000256" key="9">
    <source>
        <dbReference type="ARBA" id="ARBA00023002"/>
    </source>
</evidence>
<evidence type="ECO:0000256" key="11">
    <source>
        <dbReference type="ARBA" id="ARBA00023033"/>
    </source>
</evidence>
<keyword evidence="4 13" id="KW-0349">Heme</keyword>
<dbReference type="Pfam" id="PF00067">
    <property type="entry name" value="p450"/>
    <property type="match status" value="1"/>
</dbReference>
<dbReference type="GO" id="GO:0016709">
    <property type="term" value="F:oxidoreductase activity, acting on paired donors, with incorporation or reduction of molecular oxygen, NAD(P)H as one donor, and incorporation of one atom of oxygen"/>
    <property type="evidence" value="ECO:0007669"/>
    <property type="project" value="UniProtKB-ARBA"/>
</dbReference>
<proteinExistence type="inferred from homology"/>
<organism evidence="17 18">
    <name type="scientific">Miscanthus lutarioriparius</name>
    <dbReference type="NCBI Taxonomy" id="422564"/>
    <lineage>
        <taxon>Eukaryota</taxon>
        <taxon>Viridiplantae</taxon>
        <taxon>Streptophyta</taxon>
        <taxon>Embryophyta</taxon>
        <taxon>Tracheophyta</taxon>
        <taxon>Spermatophyta</taxon>
        <taxon>Magnoliopsida</taxon>
        <taxon>Liliopsida</taxon>
        <taxon>Poales</taxon>
        <taxon>Poaceae</taxon>
        <taxon>PACMAD clade</taxon>
        <taxon>Panicoideae</taxon>
        <taxon>Andropogonodae</taxon>
        <taxon>Andropogoneae</taxon>
        <taxon>Saccharinae</taxon>
        <taxon>Miscanthus</taxon>
    </lineage>
</organism>
<evidence type="ECO:0000256" key="14">
    <source>
        <dbReference type="RuleBase" id="RU000461"/>
    </source>
</evidence>
<keyword evidence="6 13" id="KW-0479">Metal-binding</keyword>
<comment type="caution">
    <text evidence="17">The sequence shown here is derived from an EMBL/GenBank/DDBJ whole genome shotgun (WGS) entry which is preliminary data.</text>
</comment>
<evidence type="ECO:0000256" key="16">
    <source>
        <dbReference type="SAM" id="Phobius"/>
    </source>
</evidence>
<gene>
    <name evidence="17" type="ORF">NCGR_LOCUS39378</name>
</gene>
<dbReference type="GO" id="GO:0020037">
    <property type="term" value="F:heme binding"/>
    <property type="evidence" value="ECO:0007669"/>
    <property type="project" value="InterPro"/>
</dbReference>
<feature type="binding site" description="axial binding residue" evidence="13">
    <location>
        <position position="495"/>
    </location>
    <ligand>
        <name>heme</name>
        <dbReference type="ChEBI" id="CHEBI:30413"/>
    </ligand>
    <ligandPart>
        <name>Fe</name>
        <dbReference type="ChEBI" id="CHEBI:18248"/>
    </ligandPart>
</feature>
<evidence type="ECO:0000256" key="1">
    <source>
        <dbReference type="ARBA" id="ARBA00001971"/>
    </source>
</evidence>
<dbReference type="Proteomes" id="UP000604825">
    <property type="component" value="Unassembled WGS sequence"/>
</dbReference>
<keyword evidence="10 13" id="KW-0408">Iron</keyword>
<feature type="transmembrane region" description="Helical" evidence="16">
    <location>
        <begin position="6"/>
        <end position="29"/>
    </location>
</feature>
<dbReference type="GO" id="GO:0016020">
    <property type="term" value="C:membrane"/>
    <property type="evidence" value="ECO:0007669"/>
    <property type="project" value="UniProtKB-SubCell"/>
</dbReference>
<dbReference type="InterPro" id="IPR001128">
    <property type="entry name" value="Cyt_P450"/>
</dbReference>
<dbReference type="InterPro" id="IPR036396">
    <property type="entry name" value="Cyt_P450_sf"/>
</dbReference>
<evidence type="ECO:0000256" key="2">
    <source>
        <dbReference type="ARBA" id="ARBA00004167"/>
    </source>
</evidence>
<protein>
    <recommendedName>
        <fullName evidence="19">Cytochrome P450</fullName>
    </recommendedName>
</protein>
<dbReference type="OrthoDB" id="620821at2759"/>
<evidence type="ECO:0000313" key="17">
    <source>
        <dbReference type="EMBL" id="CAD6255850.1"/>
    </source>
</evidence>
<dbReference type="PRINTS" id="PR00463">
    <property type="entry name" value="EP450I"/>
</dbReference>
<dbReference type="EMBL" id="CAJGYO010000010">
    <property type="protein sequence ID" value="CAD6255850.1"/>
    <property type="molecule type" value="Genomic_DNA"/>
</dbReference>
<evidence type="ECO:0000256" key="10">
    <source>
        <dbReference type="ARBA" id="ARBA00023004"/>
    </source>
</evidence>
<evidence type="ECO:0000256" key="12">
    <source>
        <dbReference type="ARBA" id="ARBA00023136"/>
    </source>
</evidence>
<evidence type="ECO:0000256" key="13">
    <source>
        <dbReference type="PIRSR" id="PIRSR602401-1"/>
    </source>
</evidence>
<evidence type="ECO:0000313" key="18">
    <source>
        <dbReference type="Proteomes" id="UP000604825"/>
    </source>
</evidence>
<dbReference type="GO" id="GO:0005506">
    <property type="term" value="F:iron ion binding"/>
    <property type="evidence" value="ECO:0007669"/>
    <property type="project" value="InterPro"/>
</dbReference>
<reference evidence="17" key="1">
    <citation type="submission" date="2020-10" db="EMBL/GenBank/DDBJ databases">
        <authorList>
            <person name="Han B."/>
            <person name="Lu T."/>
            <person name="Zhao Q."/>
            <person name="Huang X."/>
            <person name="Zhao Y."/>
        </authorList>
    </citation>
    <scope>NUCLEOTIDE SEQUENCE</scope>
</reference>
<dbReference type="CDD" id="cd11072">
    <property type="entry name" value="CYP71-like"/>
    <property type="match status" value="1"/>
</dbReference>
<dbReference type="PANTHER" id="PTHR47955:SF19">
    <property type="entry name" value="CYTOCHROME P450 71A9-LIKE ISOFORM X1"/>
    <property type="match status" value="1"/>
</dbReference>
<keyword evidence="11 14" id="KW-0503">Monooxygenase</keyword>
<dbReference type="FunFam" id="1.10.630.10:FF:000008">
    <property type="entry name" value="Cytochrome P450 71D8"/>
    <property type="match status" value="1"/>
</dbReference>
<dbReference type="InterPro" id="IPR002401">
    <property type="entry name" value="Cyt_P450_E_grp-I"/>
</dbReference>
<comment type="cofactor">
    <cofactor evidence="1 13">
        <name>heme</name>
        <dbReference type="ChEBI" id="CHEBI:30413"/>
    </cofactor>
</comment>
<dbReference type="InterPro" id="IPR017972">
    <property type="entry name" value="Cyt_P450_CS"/>
</dbReference>
<keyword evidence="7" id="KW-0611">Plant defense</keyword>
<keyword evidence="5 16" id="KW-0812">Transmembrane</keyword>
<dbReference type="PANTHER" id="PTHR47955">
    <property type="entry name" value="CYTOCHROME P450 FAMILY 71 PROTEIN"/>
    <property type="match status" value="1"/>
</dbReference>
<evidence type="ECO:0000256" key="15">
    <source>
        <dbReference type="SAM" id="MobiDB-lite"/>
    </source>
</evidence>
<evidence type="ECO:0000256" key="3">
    <source>
        <dbReference type="ARBA" id="ARBA00010617"/>
    </source>
</evidence>
<keyword evidence="18" id="KW-1185">Reference proteome</keyword>
<dbReference type="Gene3D" id="1.10.630.10">
    <property type="entry name" value="Cytochrome P450"/>
    <property type="match status" value="1"/>
</dbReference>